<protein>
    <recommendedName>
        <fullName evidence="3">SH3 domain-containing protein</fullName>
    </recommendedName>
</protein>
<organism evidence="1 2">
    <name type="scientific">Robertmurraya mangrovi</name>
    <dbReference type="NCBI Taxonomy" id="3098077"/>
    <lineage>
        <taxon>Bacteria</taxon>
        <taxon>Bacillati</taxon>
        <taxon>Bacillota</taxon>
        <taxon>Bacilli</taxon>
        <taxon>Bacillales</taxon>
        <taxon>Bacillaceae</taxon>
        <taxon>Robertmurraya</taxon>
    </lineage>
</organism>
<name>A0ABU5J3C9_9BACI</name>
<evidence type="ECO:0008006" key="3">
    <source>
        <dbReference type="Google" id="ProtNLM"/>
    </source>
</evidence>
<dbReference type="Gene3D" id="2.30.30.40">
    <property type="entry name" value="SH3 Domains"/>
    <property type="match status" value="1"/>
</dbReference>
<dbReference type="Proteomes" id="UP001290455">
    <property type="component" value="Unassembled WGS sequence"/>
</dbReference>
<dbReference type="RefSeq" id="WP_322448230.1">
    <property type="nucleotide sequence ID" value="NZ_JAXOFX010000017.1"/>
</dbReference>
<dbReference type="EMBL" id="JAXOFX010000017">
    <property type="protein sequence ID" value="MDZ5473938.1"/>
    <property type="molecule type" value="Genomic_DNA"/>
</dbReference>
<comment type="caution">
    <text evidence="1">The sequence shown here is derived from an EMBL/GenBank/DDBJ whole genome shotgun (WGS) entry which is preliminary data.</text>
</comment>
<evidence type="ECO:0000313" key="1">
    <source>
        <dbReference type="EMBL" id="MDZ5473938.1"/>
    </source>
</evidence>
<gene>
    <name evidence="1" type="ORF">SM124_19645</name>
</gene>
<evidence type="ECO:0000313" key="2">
    <source>
        <dbReference type="Proteomes" id="UP001290455"/>
    </source>
</evidence>
<reference evidence="1 2" key="1">
    <citation type="submission" date="2023-11" db="EMBL/GenBank/DDBJ databases">
        <title>Bacillus jintuensis, isolated from a mudflat on the Beibu Gulf coast.</title>
        <authorList>
            <person name="Li M."/>
        </authorList>
    </citation>
    <scope>NUCLEOTIDE SEQUENCE [LARGE SCALE GENOMIC DNA]</scope>
    <source>
        <strain evidence="1 2">31A1R</strain>
    </source>
</reference>
<proteinExistence type="predicted"/>
<sequence>MAQETNIKWLVTLNSTTKNGWSKIKFKNKQGYVSSEFLRVYSSFSSSTAKKITEKVYNIQFQAWEGFVTKKQYETIMSKGYTKKYIEAHFHQNMLPYGTDKYGNQLYTVLETSIWGTSVELFDWNLEYNPKKPKVTYYQKNGKDYLSVSQYVLNEMDGYYTYTLYLSKDSKSSTWKVYNINRKYD</sequence>
<accession>A0ABU5J3C9</accession>
<keyword evidence="2" id="KW-1185">Reference proteome</keyword>